<dbReference type="GO" id="GO:0009103">
    <property type="term" value="P:lipopolysaccharide biosynthetic process"/>
    <property type="evidence" value="ECO:0007669"/>
    <property type="project" value="UniProtKB-UniRule"/>
</dbReference>
<keyword evidence="3 5" id="KW-0548">Nucleotidyltransferase</keyword>
<dbReference type="NCBIfam" id="NF003950">
    <property type="entry name" value="PRK05450.1-3"/>
    <property type="match status" value="1"/>
</dbReference>
<dbReference type="PANTHER" id="PTHR42866:SF2">
    <property type="entry name" value="3-DEOXY-MANNO-OCTULOSONATE CYTIDYLYLTRANSFERASE, MITOCHONDRIAL"/>
    <property type="match status" value="1"/>
</dbReference>
<protein>
    <recommendedName>
        <fullName evidence="5">3-deoxy-manno-octulosonate cytidylyltransferase</fullName>
        <ecNumber evidence="5">2.7.7.38</ecNumber>
    </recommendedName>
    <alternativeName>
        <fullName evidence="5">CMP-2-keto-3-deoxyoctulosonic acid synthase</fullName>
        <shortName evidence="5">CKS</shortName>
        <shortName evidence="5">CMP-KDO synthase</shortName>
    </alternativeName>
</protein>
<dbReference type="NCBIfam" id="NF003952">
    <property type="entry name" value="PRK05450.1-5"/>
    <property type="match status" value="1"/>
</dbReference>
<dbReference type="CDD" id="cd02517">
    <property type="entry name" value="CMP-KDO-Synthetase"/>
    <property type="match status" value="1"/>
</dbReference>
<comment type="catalytic activity">
    <reaction evidence="5">
        <text>3-deoxy-alpha-D-manno-oct-2-ulosonate + CTP = CMP-3-deoxy-beta-D-manno-octulosonate + diphosphate</text>
        <dbReference type="Rhea" id="RHEA:23448"/>
        <dbReference type="ChEBI" id="CHEBI:33019"/>
        <dbReference type="ChEBI" id="CHEBI:37563"/>
        <dbReference type="ChEBI" id="CHEBI:85986"/>
        <dbReference type="ChEBI" id="CHEBI:85987"/>
        <dbReference type="EC" id="2.7.7.38"/>
    </reaction>
</comment>
<evidence type="ECO:0000256" key="4">
    <source>
        <dbReference type="ARBA" id="ARBA00022985"/>
    </source>
</evidence>
<dbReference type="GO" id="GO:0033468">
    <property type="term" value="P:CMP-keto-3-deoxy-D-manno-octulosonic acid biosynthetic process"/>
    <property type="evidence" value="ECO:0007669"/>
    <property type="project" value="UniProtKB-UniRule"/>
</dbReference>
<organism evidence="6 7">
    <name type="scientific">Prevotella intermedia</name>
    <dbReference type="NCBI Taxonomy" id="28131"/>
    <lineage>
        <taxon>Bacteria</taxon>
        <taxon>Pseudomonadati</taxon>
        <taxon>Bacteroidota</taxon>
        <taxon>Bacteroidia</taxon>
        <taxon>Bacteroidales</taxon>
        <taxon>Prevotellaceae</taxon>
        <taxon>Prevotella</taxon>
    </lineage>
</organism>
<comment type="subcellular location">
    <subcellularLocation>
        <location evidence="5">Cytoplasm</location>
    </subcellularLocation>
    <subcellularLocation>
        <location evidence="1">Membrane</location>
    </subcellularLocation>
</comment>
<evidence type="ECO:0000256" key="1">
    <source>
        <dbReference type="ARBA" id="ARBA00004370"/>
    </source>
</evidence>
<gene>
    <name evidence="5 6" type="primary">kdsB</name>
    <name evidence="6" type="ORF">CTM59_07735</name>
</gene>
<dbReference type="Gene3D" id="3.90.550.10">
    <property type="entry name" value="Spore Coat Polysaccharide Biosynthesis Protein SpsA, Chain A"/>
    <property type="match status" value="1"/>
</dbReference>
<dbReference type="SUPFAM" id="SSF53448">
    <property type="entry name" value="Nucleotide-diphospho-sugar transferases"/>
    <property type="match status" value="1"/>
</dbReference>
<keyword evidence="4 5" id="KW-0448">Lipopolysaccharide biosynthesis</keyword>
<dbReference type="NCBIfam" id="NF009905">
    <property type="entry name" value="PRK13368.1"/>
    <property type="match status" value="1"/>
</dbReference>
<dbReference type="RefSeq" id="WP_100356809.1">
    <property type="nucleotide sequence ID" value="NZ_PENH01000002.1"/>
</dbReference>
<keyword evidence="2 5" id="KW-0808">Transferase</keyword>
<proteinExistence type="inferred from homology"/>
<reference evidence="6 7" key="1">
    <citation type="submission" date="2017-11" db="EMBL/GenBank/DDBJ databases">
        <title>Genome sequencing of Prevotella intermedia KCOM 2833.</title>
        <authorList>
            <person name="Kook J.-K."/>
            <person name="Park S.-N."/>
            <person name="Lim Y.K."/>
        </authorList>
    </citation>
    <scope>NUCLEOTIDE SEQUENCE [LARGE SCALE GENOMIC DNA]</scope>
    <source>
        <strain evidence="6 7">KCOM 2833</strain>
    </source>
</reference>
<dbReference type="Pfam" id="PF02348">
    <property type="entry name" value="CTP_transf_3"/>
    <property type="match status" value="1"/>
</dbReference>
<dbReference type="GO" id="GO:0016020">
    <property type="term" value="C:membrane"/>
    <property type="evidence" value="ECO:0007669"/>
    <property type="project" value="UniProtKB-SubCell"/>
</dbReference>
<evidence type="ECO:0000256" key="5">
    <source>
        <dbReference type="HAMAP-Rule" id="MF_00057"/>
    </source>
</evidence>
<dbReference type="Proteomes" id="UP000231201">
    <property type="component" value="Unassembled WGS sequence"/>
</dbReference>
<dbReference type="GO" id="GO:0008690">
    <property type="term" value="F:3-deoxy-manno-octulosonate cytidylyltransferase activity"/>
    <property type="evidence" value="ECO:0007669"/>
    <property type="project" value="UniProtKB-UniRule"/>
</dbReference>
<evidence type="ECO:0000256" key="2">
    <source>
        <dbReference type="ARBA" id="ARBA00022679"/>
    </source>
</evidence>
<dbReference type="EC" id="2.7.7.38" evidence="5"/>
<dbReference type="InterPro" id="IPR029044">
    <property type="entry name" value="Nucleotide-diphossugar_trans"/>
</dbReference>
<sequence length="250" mass="28044">MKVIGIIPARYASSRFPGKPLAKLGGKYVIQRVVEQVGAVLDDVYVATDDERIYNTVTSMGAKAVMTRSDHQSGTDRIAEALEKIGGNFDVVVNIQGDEPFIQKSQIETVVACFNDADTQIATLGKKFATLEEAKNPNSPKIILDNRSYAMYFTRALAPYIRGKEENQWIDVYPFLKHIGLYAYRTEVLRELTKLPQSPLEIVEGLEQLRWLQNGYKIKVGLTEVETVGIDTPEDLQRAELFLAQQSKND</sequence>
<comment type="caution">
    <text evidence="6">The sequence shown here is derived from an EMBL/GenBank/DDBJ whole genome shotgun (WGS) entry which is preliminary data.</text>
</comment>
<dbReference type="FunFam" id="3.90.550.10:FF:000011">
    <property type="entry name" value="3-deoxy-manno-octulosonate cytidylyltransferase"/>
    <property type="match status" value="1"/>
</dbReference>
<dbReference type="NCBIfam" id="TIGR00466">
    <property type="entry name" value="kdsB"/>
    <property type="match status" value="1"/>
</dbReference>
<comment type="pathway">
    <text evidence="5">Nucleotide-sugar biosynthesis; CMP-3-deoxy-D-manno-octulosonate biosynthesis; CMP-3-deoxy-D-manno-octulosonate from 3-deoxy-D-manno-octulosonate and CTP: step 1/1.</text>
</comment>
<dbReference type="HAMAP" id="MF_00057">
    <property type="entry name" value="KdsB"/>
    <property type="match status" value="1"/>
</dbReference>
<comment type="similarity">
    <text evidence="5">Belongs to the KdsB family.</text>
</comment>
<evidence type="ECO:0000256" key="3">
    <source>
        <dbReference type="ARBA" id="ARBA00022695"/>
    </source>
</evidence>
<accession>A0A2M8TKS9</accession>
<dbReference type="PANTHER" id="PTHR42866">
    <property type="entry name" value="3-DEOXY-MANNO-OCTULOSONATE CYTIDYLYLTRANSFERASE"/>
    <property type="match status" value="1"/>
</dbReference>
<dbReference type="InterPro" id="IPR004528">
    <property type="entry name" value="KdsB"/>
</dbReference>
<evidence type="ECO:0000313" key="6">
    <source>
        <dbReference type="EMBL" id="PJI24530.1"/>
    </source>
</evidence>
<dbReference type="InterPro" id="IPR003329">
    <property type="entry name" value="Cytidylyl_trans"/>
</dbReference>
<dbReference type="GO" id="GO:0005829">
    <property type="term" value="C:cytosol"/>
    <property type="evidence" value="ECO:0007669"/>
    <property type="project" value="TreeGrafter"/>
</dbReference>
<dbReference type="UniPathway" id="UPA00358">
    <property type="reaction ID" value="UER00476"/>
</dbReference>
<comment type="function">
    <text evidence="5">Activates KDO (a required 8-carbon sugar) for incorporation into bacterial lipopolysaccharide in Gram-negative bacteria.</text>
</comment>
<dbReference type="EMBL" id="PENH01000002">
    <property type="protein sequence ID" value="PJI24530.1"/>
    <property type="molecule type" value="Genomic_DNA"/>
</dbReference>
<name>A0A2M8TKS9_PREIN</name>
<keyword evidence="5" id="KW-0963">Cytoplasm</keyword>
<evidence type="ECO:0000313" key="7">
    <source>
        <dbReference type="Proteomes" id="UP000231201"/>
    </source>
</evidence>
<dbReference type="AlphaFoldDB" id="A0A2M8TKS9"/>